<feature type="transmembrane region" description="Helical" evidence="1">
    <location>
        <begin position="7"/>
        <end position="28"/>
    </location>
</feature>
<name>A0A4S3TJU1_9EURY</name>
<dbReference type="Proteomes" id="UP000318864">
    <property type="component" value="Unassembled WGS sequence"/>
</dbReference>
<accession>A0A4S3TJU1</accession>
<keyword evidence="3" id="KW-1185">Reference proteome</keyword>
<dbReference type="AlphaFoldDB" id="A0A4S3TJU1"/>
<feature type="transmembrane region" description="Helical" evidence="1">
    <location>
        <begin position="40"/>
        <end position="61"/>
    </location>
</feature>
<sequence length="74" mass="7758">MDDQTETIIGLIGVVTILAVGTLGVYGFASGYLLESAGTLFVPTIATLAVAAVFVGALVGLGARSKRWRQNPYW</sequence>
<proteinExistence type="predicted"/>
<evidence type="ECO:0000313" key="2">
    <source>
        <dbReference type="EMBL" id="THE64369.1"/>
    </source>
</evidence>
<evidence type="ECO:0000256" key="1">
    <source>
        <dbReference type="SAM" id="Phobius"/>
    </source>
</evidence>
<dbReference type="RefSeq" id="WP_141465156.1">
    <property type="nucleotide sequence ID" value="NZ_RBZW01000033.1"/>
</dbReference>
<organism evidence="2 3">
    <name type="scientific">Salinadaptatus halalkaliphilus</name>
    <dbReference type="NCBI Taxonomy" id="2419781"/>
    <lineage>
        <taxon>Archaea</taxon>
        <taxon>Methanobacteriati</taxon>
        <taxon>Methanobacteriota</taxon>
        <taxon>Stenosarchaea group</taxon>
        <taxon>Halobacteria</taxon>
        <taxon>Halobacteriales</taxon>
        <taxon>Natrialbaceae</taxon>
        <taxon>Salinadaptatus</taxon>
    </lineage>
</organism>
<comment type="caution">
    <text evidence="2">The sequence shown here is derived from an EMBL/GenBank/DDBJ whole genome shotgun (WGS) entry which is preliminary data.</text>
</comment>
<dbReference type="OrthoDB" id="177994at2157"/>
<gene>
    <name evidence="2" type="ORF">D8Y22_13220</name>
</gene>
<dbReference type="EMBL" id="RBZW01000033">
    <property type="protein sequence ID" value="THE64369.1"/>
    <property type="molecule type" value="Genomic_DNA"/>
</dbReference>
<protein>
    <recommendedName>
        <fullName evidence="4">Major facilitator superfamily (MFS) profile domain-containing protein</fullName>
    </recommendedName>
</protein>
<keyword evidence="1" id="KW-0812">Transmembrane</keyword>
<keyword evidence="1" id="KW-0472">Membrane</keyword>
<reference evidence="2 3" key="1">
    <citation type="submission" date="2018-10" db="EMBL/GenBank/DDBJ databases">
        <title>Natronolimnobius sp. XQ-INN 246 isolated from Inner Mongolia Autonomous Region of China.</title>
        <authorList>
            <person name="Xue Q."/>
        </authorList>
    </citation>
    <scope>NUCLEOTIDE SEQUENCE [LARGE SCALE GENOMIC DNA]</scope>
    <source>
        <strain evidence="2 3">XQ-INN 246</strain>
    </source>
</reference>
<keyword evidence="1" id="KW-1133">Transmembrane helix</keyword>
<evidence type="ECO:0008006" key="4">
    <source>
        <dbReference type="Google" id="ProtNLM"/>
    </source>
</evidence>
<evidence type="ECO:0000313" key="3">
    <source>
        <dbReference type="Proteomes" id="UP000318864"/>
    </source>
</evidence>